<evidence type="ECO:0000313" key="1">
    <source>
        <dbReference type="EMBL" id="AXJ02551.1"/>
    </source>
</evidence>
<dbReference type="Proteomes" id="UP000254808">
    <property type="component" value="Chromosome"/>
</dbReference>
<dbReference type="OrthoDB" id="595022at2"/>
<dbReference type="KEGG" id="cprv:CYPRO_3318"/>
<protein>
    <recommendedName>
        <fullName evidence="3">Preprotein translocase subunit SecB</fullName>
    </recommendedName>
</protein>
<accession>A0A345UPZ9</accession>
<reference evidence="1 2" key="1">
    <citation type="submission" date="2018-03" db="EMBL/GenBank/DDBJ databases">
        <title>Phenotypic and genomic properties of Cyclonatronum proteinivorum gen. nov., sp. nov., a haloalkaliphilic bacteroidete from soda lakes possessing Na+-translocating rhodopsin.</title>
        <authorList>
            <person name="Toshchakov S.V."/>
            <person name="Korzhenkov A."/>
            <person name="Samarov N.I."/>
            <person name="Kublanov I.V."/>
            <person name="Muntyan M.S."/>
            <person name="Sorokin D.Y."/>
        </authorList>
    </citation>
    <scope>NUCLEOTIDE SEQUENCE [LARGE SCALE GENOMIC DNA]</scope>
    <source>
        <strain evidence="1 2">Omega</strain>
    </source>
</reference>
<name>A0A345UPZ9_9BACT</name>
<organism evidence="1 2">
    <name type="scientific">Cyclonatronum proteinivorum</name>
    <dbReference type="NCBI Taxonomy" id="1457365"/>
    <lineage>
        <taxon>Bacteria</taxon>
        <taxon>Pseudomonadati</taxon>
        <taxon>Balneolota</taxon>
        <taxon>Balneolia</taxon>
        <taxon>Balneolales</taxon>
        <taxon>Cyclonatronaceae</taxon>
        <taxon>Cyclonatronum</taxon>
    </lineage>
</organism>
<dbReference type="RefSeq" id="WP_114985624.1">
    <property type="nucleotide sequence ID" value="NZ_CP027806.1"/>
</dbReference>
<proteinExistence type="predicted"/>
<dbReference type="AlphaFoldDB" id="A0A345UPZ9"/>
<dbReference type="EMBL" id="CP027806">
    <property type="protein sequence ID" value="AXJ02551.1"/>
    <property type="molecule type" value="Genomic_DNA"/>
</dbReference>
<evidence type="ECO:0000313" key="2">
    <source>
        <dbReference type="Proteomes" id="UP000254808"/>
    </source>
</evidence>
<gene>
    <name evidence="1" type="ORF">CYPRO_3318</name>
</gene>
<sequence>MSKAEKTALKFRIAGIRTDEFAILEENYNEKDPIKLTSEINFGLLETEHVLGISLSIRFEQDSKPFIKLAVSLRFEMEEKSWALMVNKEKQEIIIPLDFASHMGVIAVGTMRGILYEKLTGSRFAHFILPPIDLTRLIRGDATLPLVSLQNSETRD</sequence>
<evidence type="ECO:0008006" key="3">
    <source>
        <dbReference type="Google" id="ProtNLM"/>
    </source>
</evidence>
<keyword evidence="2" id="KW-1185">Reference proteome</keyword>